<keyword evidence="2" id="KW-1185">Reference proteome</keyword>
<dbReference type="AlphaFoldDB" id="A0A078KYT6"/>
<dbReference type="Proteomes" id="UP000044071">
    <property type="component" value="Unassembled WGS sequence"/>
</dbReference>
<evidence type="ECO:0000313" key="1">
    <source>
        <dbReference type="EMBL" id="CDZ78227.1"/>
    </source>
</evidence>
<dbReference type="EMBL" id="CCSB01000003">
    <property type="protein sequence ID" value="CDZ78227.1"/>
    <property type="molecule type" value="Genomic_DNA"/>
</dbReference>
<protein>
    <submittedName>
        <fullName evidence="1">Uncharacterized protein</fullName>
    </submittedName>
</protein>
<evidence type="ECO:0000313" key="2">
    <source>
        <dbReference type="Proteomes" id="UP000044071"/>
    </source>
</evidence>
<sequence length="48" mass="5462">MPNSTNRSSVIKQAASTLHDGNRALLRGRETISKRHFDFESTIIKDDF</sequence>
<gene>
    <name evidence="1" type="ORF">BN59_02535</name>
</gene>
<reference evidence="1 2" key="1">
    <citation type="submission" date="2014-06" db="EMBL/GenBank/DDBJ databases">
        <authorList>
            <person name="Urmite Genomes Urmite Genomes"/>
        </authorList>
    </citation>
    <scope>NUCLEOTIDE SEQUENCE [LARGE SCALE GENOMIC DNA]</scope>
</reference>
<dbReference type="RefSeq" id="WP_176695301.1">
    <property type="nucleotide sequence ID" value="NZ_CCVW01000003.1"/>
</dbReference>
<proteinExistence type="predicted"/>
<name>A0A078KYT6_9GAMM</name>
<organism evidence="1 2">
    <name type="scientific">Legionella massiliensis</name>
    <dbReference type="NCBI Taxonomy" id="1034943"/>
    <lineage>
        <taxon>Bacteria</taxon>
        <taxon>Pseudomonadati</taxon>
        <taxon>Pseudomonadota</taxon>
        <taxon>Gammaproteobacteria</taxon>
        <taxon>Legionellales</taxon>
        <taxon>Legionellaceae</taxon>
        <taxon>Legionella</taxon>
    </lineage>
</organism>
<accession>A0A078KYT6</accession>